<gene>
    <name evidence="2" type="ORF">V565_161340</name>
</gene>
<dbReference type="EMBL" id="AZST01000786">
    <property type="protein sequence ID" value="KEP47289.1"/>
    <property type="molecule type" value="Genomic_DNA"/>
</dbReference>
<dbReference type="Pfam" id="PF05699">
    <property type="entry name" value="Dimer_Tnp_hAT"/>
    <property type="match status" value="1"/>
</dbReference>
<accession>A0A074RKG6</accession>
<dbReference type="SUPFAM" id="SSF53098">
    <property type="entry name" value="Ribonuclease H-like"/>
    <property type="match status" value="1"/>
</dbReference>
<protein>
    <submittedName>
        <fullName evidence="2">HAT family dimerization protein</fullName>
    </submittedName>
</protein>
<comment type="caution">
    <text evidence="2">The sequence shown here is derived from an EMBL/GenBank/DDBJ whole genome shotgun (WGS) entry which is preliminary data.</text>
</comment>
<dbReference type="GO" id="GO:0046983">
    <property type="term" value="F:protein dimerization activity"/>
    <property type="evidence" value="ECO:0007669"/>
    <property type="project" value="InterPro"/>
</dbReference>
<dbReference type="InterPro" id="IPR012337">
    <property type="entry name" value="RNaseH-like_sf"/>
</dbReference>
<evidence type="ECO:0000259" key="1">
    <source>
        <dbReference type="Pfam" id="PF05699"/>
    </source>
</evidence>
<sequence>MDKYFDLALKSDFTLLASIFHPGMRISYFRDTKKWGNMGLELAERGQKLLEYLYEMYKCDYPSENVDNRPMPSTCSEPFAAGSSSSNGWIDSLLAFDDAVESLVFPEELREYFDGRYRFRGGDILVWWKENESHFPVLSRIARDILAIPATSVSVERLFSRCKLVMSDYRNMSVDTARQIISCQQWLEAGLGIDLPDFLSNNVSNN</sequence>
<dbReference type="AlphaFoldDB" id="A0A074RKG6"/>
<dbReference type="OrthoDB" id="3264316at2759"/>
<dbReference type="InterPro" id="IPR008906">
    <property type="entry name" value="HATC_C_dom"/>
</dbReference>
<dbReference type="PANTHER" id="PTHR23272:SF186">
    <property type="entry name" value="ZINC FINGER BED DOMAIN-CONTAINING PROTEIN RICESLEEPER 1-LIKE"/>
    <property type="match status" value="1"/>
</dbReference>
<dbReference type="PANTHER" id="PTHR23272">
    <property type="entry name" value="BED FINGER-RELATED"/>
    <property type="match status" value="1"/>
</dbReference>
<name>A0A074RKG6_9AGAM</name>
<reference evidence="2 3" key="1">
    <citation type="submission" date="2013-12" db="EMBL/GenBank/DDBJ databases">
        <authorList>
            <person name="Cubeta M."/>
            <person name="Pakala S."/>
            <person name="Fedorova N."/>
            <person name="Thomas E."/>
            <person name="Dean R."/>
            <person name="Jabaji S."/>
            <person name="Neate S."/>
            <person name="Toda T."/>
            <person name="Tavantzis S."/>
            <person name="Vilgalys R."/>
            <person name="Bharathan N."/>
            <person name="Pakala S."/>
            <person name="Losada L.S."/>
            <person name="Zafar N."/>
            <person name="Nierman W."/>
        </authorList>
    </citation>
    <scope>NUCLEOTIDE SEQUENCE [LARGE SCALE GENOMIC DNA]</scope>
    <source>
        <strain evidence="2 3">123E</strain>
    </source>
</reference>
<evidence type="ECO:0000313" key="3">
    <source>
        <dbReference type="Proteomes" id="UP000027456"/>
    </source>
</evidence>
<feature type="domain" description="HAT C-terminal dimerisation" evidence="1">
    <location>
        <begin position="123"/>
        <end position="187"/>
    </location>
</feature>
<proteinExistence type="predicted"/>
<dbReference type="HOGENOM" id="CLU_009123_4_8_1"/>
<keyword evidence="3" id="KW-1185">Reference proteome</keyword>
<evidence type="ECO:0000313" key="2">
    <source>
        <dbReference type="EMBL" id="KEP47289.1"/>
    </source>
</evidence>
<dbReference type="STRING" id="1423351.A0A074RKG6"/>
<organism evidence="2 3">
    <name type="scientific">Rhizoctonia solani 123E</name>
    <dbReference type="NCBI Taxonomy" id="1423351"/>
    <lineage>
        <taxon>Eukaryota</taxon>
        <taxon>Fungi</taxon>
        <taxon>Dikarya</taxon>
        <taxon>Basidiomycota</taxon>
        <taxon>Agaricomycotina</taxon>
        <taxon>Agaricomycetes</taxon>
        <taxon>Cantharellales</taxon>
        <taxon>Ceratobasidiaceae</taxon>
        <taxon>Rhizoctonia</taxon>
    </lineage>
</organism>
<dbReference type="Proteomes" id="UP000027456">
    <property type="component" value="Unassembled WGS sequence"/>
</dbReference>